<feature type="signal peptide" evidence="1">
    <location>
        <begin position="1"/>
        <end position="18"/>
    </location>
</feature>
<protein>
    <submittedName>
        <fullName evidence="2">Uncharacterized protein</fullName>
    </submittedName>
</protein>
<dbReference type="InterPro" id="IPR021851">
    <property type="entry name" value="DUF3455"/>
</dbReference>
<dbReference type="OrthoDB" id="193535at2"/>
<feature type="chain" id="PRO_5011510766" evidence="1">
    <location>
        <begin position="19"/>
        <end position="125"/>
    </location>
</feature>
<dbReference type="AlphaFoldDB" id="A0A1I6LCA7"/>
<gene>
    <name evidence="2" type="ORF">SAMN05421771_0544</name>
</gene>
<dbReference type="Proteomes" id="UP000199024">
    <property type="component" value="Unassembled WGS sequence"/>
</dbReference>
<evidence type="ECO:0000256" key="1">
    <source>
        <dbReference type="SAM" id="SignalP"/>
    </source>
</evidence>
<accession>A0A1I6LCA7</accession>
<organism evidence="2 3">
    <name type="scientific">Granulicella pectinivorans</name>
    <dbReference type="NCBI Taxonomy" id="474950"/>
    <lineage>
        <taxon>Bacteria</taxon>
        <taxon>Pseudomonadati</taxon>
        <taxon>Acidobacteriota</taxon>
        <taxon>Terriglobia</taxon>
        <taxon>Terriglobales</taxon>
        <taxon>Acidobacteriaceae</taxon>
        <taxon>Granulicella</taxon>
    </lineage>
</organism>
<dbReference type="RefSeq" id="WP_089836379.1">
    <property type="nucleotide sequence ID" value="NZ_FOZL01000001.1"/>
</dbReference>
<proteinExistence type="predicted"/>
<sequence>MILPKAILLVGLSAIAAAQTDSTTPPPSTKPLLTLRGEGVQIYTCKQTPTGPAWVFTAPQAKLFEGLAERGTHAAGPNWTVSVIESGTTKISPNGLPPSRSAASFSRRSMTSRVPIRDTLFRWLR</sequence>
<evidence type="ECO:0000313" key="3">
    <source>
        <dbReference type="Proteomes" id="UP000199024"/>
    </source>
</evidence>
<dbReference type="EMBL" id="FOZL01000001">
    <property type="protein sequence ID" value="SFS01105.1"/>
    <property type="molecule type" value="Genomic_DNA"/>
</dbReference>
<evidence type="ECO:0000313" key="2">
    <source>
        <dbReference type="EMBL" id="SFS01105.1"/>
    </source>
</evidence>
<keyword evidence="1" id="KW-0732">Signal</keyword>
<name>A0A1I6LCA7_9BACT</name>
<dbReference type="STRING" id="474950.SAMN05421771_0544"/>
<dbReference type="Pfam" id="PF11937">
    <property type="entry name" value="DUF3455"/>
    <property type="match status" value="1"/>
</dbReference>
<reference evidence="2 3" key="1">
    <citation type="submission" date="2016-10" db="EMBL/GenBank/DDBJ databases">
        <authorList>
            <person name="de Groot N.N."/>
        </authorList>
    </citation>
    <scope>NUCLEOTIDE SEQUENCE [LARGE SCALE GENOMIC DNA]</scope>
    <source>
        <strain evidence="2 3">DSM 21001</strain>
    </source>
</reference>
<keyword evidence="3" id="KW-1185">Reference proteome</keyword>